<dbReference type="PROSITE" id="PS51471">
    <property type="entry name" value="FE2OG_OXY"/>
    <property type="match status" value="1"/>
</dbReference>
<dbReference type="AlphaFoldDB" id="E7ELZ8"/>
<dbReference type="SUPFAM" id="SSF51197">
    <property type="entry name" value="Clavaminate synthase-like"/>
    <property type="match status" value="1"/>
</dbReference>
<accession>E7ELZ8</accession>
<dbReference type="Pfam" id="PF03171">
    <property type="entry name" value="2OG-FeII_Oxy"/>
    <property type="match status" value="1"/>
</dbReference>
<organism evidence="2">
    <name type="scientific">Helleborus orientalis</name>
    <dbReference type="NCBI Taxonomy" id="171898"/>
    <lineage>
        <taxon>Eukaryota</taxon>
        <taxon>Viridiplantae</taxon>
        <taxon>Streptophyta</taxon>
        <taxon>Embryophyta</taxon>
        <taxon>Tracheophyta</taxon>
        <taxon>Spermatophyta</taxon>
        <taxon>Magnoliopsida</taxon>
        <taxon>Ranunculales</taxon>
        <taxon>Ranunculaceae</taxon>
        <taxon>Ranunculoideae</taxon>
        <taxon>Helleboreae</taxon>
        <taxon>Helleborus</taxon>
    </lineage>
</organism>
<dbReference type="InterPro" id="IPR027443">
    <property type="entry name" value="IPNS-like_sf"/>
</dbReference>
<name>E7ELZ8_9MAGN</name>
<dbReference type="InterPro" id="IPR005123">
    <property type="entry name" value="Oxoglu/Fe-dep_dioxygenase_dom"/>
</dbReference>
<feature type="domain" description="Fe2OG dioxygenase" evidence="1">
    <location>
        <begin position="33"/>
        <end position="133"/>
    </location>
</feature>
<dbReference type="InterPro" id="IPR044861">
    <property type="entry name" value="IPNS-like_FE2OG_OXY"/>
</dbReference>
<sequence length="182" mass="21080">MTSKMHELELIILKMIMESYGLGKYYDSYVESNNSVCRLMRYTPPKNNEAEIALWAHVDMNVISMLCQNSVQGLEIKFKEDQWTKVAALPGQFIVFVGDSLRVWSNGRIRSTEHRVTIKGDKMRYTTALFITPKEGVIVEAPEELIDEEHPRLFRPFTYVEYLEHIKIRGYVDNALVLFAGI</sequence>
<feature type="non-terminal residue" evidence="2">
    <location>
        <position position="1"/>
    </location>
</feature>
<proteinExistence type="evidence at transcript level"/>
<reference evidence="2" key="1">
    <citation type="submission" date="2011-01" db="EMBL/GenBank/DDBJ databases">
        <title>Identification of Mechanisms for Cold Tolerance in Helleborus orientalis Lam.</title>
        <authorList>
            <person name="Liu Z."/>
            <person name="Zhou S."/>
            <person name="Sauve R."/>
        </authorList>
    </citation>
    <scope>NUCLEOTIDE SEQUENCE</scope>
</reference>
<evidence type="ECO:0000313" key="2">
    <source>
        <dbReference type="EMBL" id="ADV19268.1"/>
    </source>
</evidence>
<dbReference type="PANTHER" id="PTHR47990">
    <property type="entry name" value="2-OXOGLUTARATE (2OG) AND FE(II)-DEPENDENT OXYGENASE SUPERFAMILY PROTEIN-RELATED"/>
    <property type="match status" value="1"/>
</dbReference>
<dbReference type="InterPro" id="IPR050231">
    <property type="entry name" value="Iron_ascorbate_oxido_reductase"/>
</dbReference>
<evidence type="ECO:0000259" key="1">
    <source>
        <dbReference type="PROSITE" id="PS51471"/>
    </source>
</evidence>
<protein>
    <recommendedName>
        <fullName evidence="1">Fe2OG dioxygenase domain-containing protein</fullName>
    </recommendedName>
</protein>
<dbReference type="EMBL" id="HQ853476">
    <property type="protein sequence ID" value="ADV19268.1"/>
    <property type="molecule type" value="mRNA"/>
</dbReference>
<dbReference type="Gene3D" id="2.60.120.330">
    <property type="entry name" value="B-lactam Antibiotic, Isopenicillin N Synthase, Chain"/>
    <property type="match status" value="1"/>
</dbReference>